<evidence type="ECO:0000313" key="2">
    <source>
        <dbReference type="Proteomes" id="UP000827724"/>
    </source>
</evidence>
<evidence type="ECO:0000313" key="1">
    <source>
        <dbReference type="EMBL" id="KAH6608387.1"/>
    </source>
</evidence>
<organism evidence="1 2">
    <name type="scientific">Trichoderma cornu-damae</name>
    <dbReference type="NCBI Taxonomy" id="654480"/>
    <lineage>
        <taxon>Eukaryota</taxon>
        <taxon>Fungi</taxon>
        <taxon>Dikarya</taxon>
        <taxon>Ascomycota</taxon>
        <taxon>Pezizomycotina</taxon>
        <taxon>Sordariomycetes</taxon>
        <taxon>Hypocreomycetidae</taxon>
        <taxon>Hypocreales</taxon>
        <taxon>Hypocreaceae</taxon>
        <taxon>Trichoderma</taxon>
    </lineage>
</organism>
<dbReference type="AlphaFoldDB" id="A0A9P8QTL6"/>
<comment type="caution">
    <text evidence="1">The sequence shown here is derived from an EMBL/GenBank/DDBJ whole genome shotgun (WGS) entry which is preliminary data.</text>
</comment>
<accession>A0A9P8QTL6</accession>
<sequence length="73" mass="8229">MEKQGKYVSSCALLCCVDRFEAELEELWRRRPGILDLDNLASHVLSVGEKTARVREEQPSGVYGGAAFRARFI</sequence>
<proteinExistence type="predicted"/>
<dbReference type="Proteomes" id="UP000827724">
    <property type="component" value="Unassembled WGS sequence"/>
</dbReference>
<gene>
    <name evidence="1" type="ORF">Trco_001733</name>
</gene>
<keyword evidence="2" id="KW-1185">Reference proteome</keyword>
<reference evidence="1" key="1">
    <citation type="submission" date="2021-08" db="EMBL/GenBank/DDBJ databases">
        <title>Chromosome-Level Trichoderma cornu-damae using Hi-C Data.</title>
        <authorList>
            <person name="Kim C.S."/>
        </authorList>
    </citation>
    <scope>NUCLEOTIDE SEQUENCE</scope>
    <source>
        <strain evidence="1">KA19-0412C</strain>
    </source>
</reference>
<dbReference type="OrthoDB" id="648861at2759"/>
<name>A0A9P8QTL6_9HYPO</name>
<dbReference type="EMBL" id="JAIWOZ010000002">
    <property type="protein sequence ID" value="KAH6608387.1"/>
    <property type="molecule type" value="Genomic_DNA"/>
</dbReference>
<protein>
    <submittedName>
        <fullName evidence="1">Uncharacterized protein</fullName>
    </submittedName>
</protein>